<dbReference type="EMBL" id="JAAAXW010000027">
    <property type="protein sequence ID" value="KAF9548672.1"/>
    <property type="molecule type" value="Genomic_DNA"/>
</dbReference>
<organism evidence="1 2">
    <name type="scientific">Mortierella hygrophila</name>
    <dbReference type="NCBI Taxonomy" id="979708"/>
    <lineage>
        <taxon>Eukaryota</taxon>
        <taxon>Fungi</taxon>
        <taxon>Fungi incertae sedis</taxon>
        <taxon>Mucoromycota</taxon>
        <taxon>Mortierellomycotina</taxon>
        <taxon>Mortierellomycetes</taxon>
        <taxon>Mortierellales</taxon>
        <taxon>Mortierellaceae</taxon>
        <taxon>Mortierella</taxon>
    </lineage>
</organism>
<protein>
    <submittedName>
        <fullName evidence="1">Uncharacterized protein</fullName>
    </submittedName>
</protein>
<reference evidence="1" key="1">
    <citation type="journal article" date="2020" name="Fungal Divers.">
        <title>Resolving the Mortierellaceae phylogeny through synthesis of multi-gene phylogenetics and phylogenomics.</title>
        <authorList>
            <person name="Vandepol N."/>
            <person name="Liber J."/>
            <person name="Desiro A."/>
            <person name="Na H."/>
            <person name="Kennedy M."/>
            <person name="Barry K."/>
            <person name="Grigoriev I.V."/>
            <person name="Miller A.N."/>
            <person name="O'Donnell K."/>
            <person name="Stajich J.E."/>
            <person name="Bonito G."/>
        </authorList>
    </citation>
    <scope>NUCLEOTIDE SEQUENCE</scope>
    <source>
        <strain evidence="1">NRRL 2591</strain>
    </source>
</reference>
<sequence>MVFGGEGAAPGRRVVVNRKSSGGFDCVLYQEVGLLSDVKRIVEEFVDTDEVGCLLVLENVSQCLERVSLEGARDFGYDRETLLRVKFSDKLYDGSNSACSLWSVMTCSVTGLRGLGLLFKGLDLDDDVRVWPNPKVGD</sequence>
<accession>A0A9P6FE66</accession>
<dbReference type="Proteomes" id="UP000723463">
    <property type="component" value="Unassembled WGS sequence"/>
</dbReference>
<evidence type="ECO:0000313" key="1">
    <source>
        <dbReference type="EMBL" id="KAF9548672.1"/>
    </source>
</evidence>
<name>A0A9P6FE66_9FUNG</name>
<dbReference type="AlphaFoldDB" id="A0A9P6FE66"/>
<gene>
    <name evidence="1" type="ORF">EC957_005911</name>
</gene>
<proteinExistence type="predicted"/>
<comment type="caution">
    <text evidence="1">The sequence shown here is derived from an EMBL/GenBank/DDBJ whole genome shotgun (WGS) entry which is preliminary data.</text>
</comment>
<evidence type="ECO:0000313" key="2">
    <source>
        <dbReference type="Proteomes" id="UP000723463"/>
    </source>
</evidence>
<keyword evidence="2" id="KW-1185">Reference proteome</keyword>